<dbReference type="InterPro" id="IPR000644">
    <property type="entry name" value="CBS_dom"/>
</dbReference>
<dbReference type="InterPro" id="IPR046342">
    <property type="entry name" value="CBS_dom_sf"/>
</dbReference>
<evidence type="ECO:0000256" key="5">
    <source>
        <dbReference type="ARBA" id="ARBA00022989"/>
    </source>
</evidence>
<evidence type="ECO:0000259" key="12">
    <source>
        <dbReference type="PROSITE" id="PS51846"/>
    </source>
</evidence>
<evidence type="ECO:0000256" key="8">
    <source>
        <dbReference type="PROSITE-ProRule" id="PRU00703"/>
    </source>
</evidence>
<dbReference type="Pfam" id="PF00571">
    <property type="entry name" value="CBS"/>
    <property type="match status" value="1"/>
</dbReference>
<feature type="transmembrane region" description="Helical" evidence="10">
    <location>
        <begin position="91"/>
        <end position="111"/>
    </location>
</feature>
<evidence type="ECO:0000313" key="13">
    <source>
        <dbReference type="EMBL" id="OOL80709.1"/>
    </source>
</evidence>
<feature type="transmembrane region" description="Helical" evidence="10">
    <location>
        <begin position="6"/>
        <end position="24"/>
    </location>
</feature>
<evidence type="ECO:0000256" key="9">
    <source>
        <dbReference type="PROSITE-ProRule" id="PRU01193"/>
    </source>
</evidence>
<keyword evidence="4" id="KW-0677">Repeat</keyword>
<evidence type="ECO:0000313" key="16">
    <source>
        <dbReference type="Proteomes" id="UP000315953"/>
    </source>
</evidence>
<dbReference type="EMBL" id="CP041626">
    <property type="protein sequence ID" value="QDO91254.1"/>
    <property type="molecule type" value="Genomic_DNA"/>
</dbReference>
<dbReference type="InterPro" id="IPR036318">
    <property type="entry name" value="FAD-bd_PCMH-like_sf"/>
</dbReference>
<reference evidence="13 15" key="1">
    <citation type="submission" date="2017-01" db="EMBL/GenBank/DDBJ databases">
        <title>Complete Genome Sequence of Dolosigranulum pigrum isolated from a Patient with interstitial lung disease.</title>
        <authorList>
            <person name="Mukhopadhyay R."/>
            <person name="Joaquin J."/>
            <person name="Hogue R."/>
            <person name="Fitzgerald S."/>
            <person name="Jospin G."/>
            <person name="Eisen J.A."/>
            <person name="Chaturvedi V."/>
        </authorList>
    </citation>
    <scope>NUCLEOTIDE SEQUENCE [LARGE SCALE GENOMIC DNA]</scope>
    <source>
        <strain evidence="13 15">15S00348</strain>
    </source>
</reference>
<dbReference type="SMART" id="SM01091">
    <property type="entry name" value="CorC_HlyC"/>
    <property type="match status" value="1"/>
</dbReference>
<dbReference type="GO" id="GO:0050660">
    <property type="term" value="F:flavin adenine dinucleotide binding"/>
    <property type="evidence" value="ECO:0007669"/>
    <property type="project" value="InterPro"/>
</dbReference>
<dbReference type="SUPFAM" id="SSF54631">
    <property type="entry name" value="CBS-domain pair"/>
    <property type="match status" value="1"/>
</dbReference>
<evidence type="ECO:0000256" key="1">
    <source>
        <dbReference type="ARBA" id="ARBA00004141"/>
    </source>
</evidence>
<dbReference type="AlphaFoldDB" id="A0A1S8KLU3"/>
<name>A0A1S8KLU3_9LACT</name>
<dbReference type="Gene3D" id="3.30.465.10">
    <property type="match status" value="1"/>
</dbReference>
<dbReference type="Proteomes" id="UP000190409">
    <property type="component" value="Unassembled WGS sequence"/>
</dbReference>
<comment type="similarity">
    <text evidence="2">Belongs to the UPF0053 family.</text>
</comment>
<dbReference type="SUPFAM" id="SSF56176">
    <property type="entry name" value="FAD-binding/transporter-associated domain-like"/>
    <property type="match status" value="1"/>
</dbReference>
<dbReference type="KEGG" id="dpm:FNV33_03985"/>
<dbReference type="PANTHER" id="PTHR22777:SF17">
    <property type="entry name" value="UPF0053 PROTEIN SLL0260"/>
    <property type="match status" value="1"/>
</dbReference>
<dbReference type="InterPro" id="IPR002550">
    <property type="entry name" value="CNNM"/>
</dbReference>
<evidence type="ECO:0000259" key="11">
    <source>
        <dbReference type="PROSITE" id="PS51371"/>
    </source>
</evidence>
<evidence type="ECO:0000256" key="4">
    <source>
        <dbReference type="ARBA" id="ARBA00022737"/>
    </source>
</evidence>
<dbReference type="InterPro" id="IPR005170">
    <property type="entry name" value="Transptr-assoc_dom"/>
</dbReference>
<dbReference type="CDD" id="cd04590">
    <property type="entry name" value="CBS_pair_CorC_HlyC_assoc"/>
    <property type="match status" value="1"/>
</dbReference>
<evidence type="ECO:0000256" key="7">
    <source>
        <dbReference type="ARBA" id="ARBA00023136"/>
    </source>
</evidence>
<feature type="transmembrane region" description="Helical" evidence="10">
    <location>
        <begin position="123"/>
        <end position="148"/>
    </location>
</feature>
<evidence type="ECO:0000256" key="10">
    <source>
        <dbReference type="SAM" id="Phobius"/>
    </source>
</evidence>
<dbReference type="GO" id="GO:0005886">
    <property type="term" value="C:plasma membrane"/>
    <property type="evidence" value="ECO:0007669"/>
    <property type="project" value="TreeGrafter"/>
</dbReference>
<evidence type="ECO:0000256" key="2">
    <source>
        <dbReference type="ARBA" id="ARBA00006337"/>
    </source>
</evidence>
<feature type="domain" description="CBS" evidence="11">
    <location>
        <begin position="274"/>
        <end position="331"/>
    </location>
</feature>
<feature type="transmembrane region" description="Helical" evidence="10">
    <location>
        <begin position="60"/>
        <end position="85"/>
    </location>
</feature>
<dbReference type="PROSITE" id="PS51371">
    <property type="entry name" value="CBS"/>
    <property type="match status" value="2"/>
</dbReference>
<evidence type="ECO:0000256" key="3">
    <source>
        <dbReference type="ARBA" id="ARBA00022692"/>
    </source>
</evidence>
<reference evidence="14 16" key="2">
    <citation type="submission" date="2019-07" db="EMBL/GenBank/DDBJ databases">
        <title>Genome assembly of a nasal isolate of Dolosigranulum pigrum from a chronic sinusitis patient.</title>
        <authorList>
            <person name="Baig S."/>
            <person name="Overballe-Petersen S."/>
            <person name="Kaspar U."/>
            <person name="Rendboe A."/>
            <person name="de Man T."/>
            <person name="Liu C."/>
            <person name="Price L.B."/>
            <person name="Stegger M."/>
            <person name="Becker K."/>
            <person name="Skytt Andersen P."/>
        </authorList>
    </citation>
    <scope>NUCLEOTIDE SEQUENCE [LARGE SCALE GENOMIC DNA]</scope>
    <source>
        <strain evidence="14 16">83VPs-KB5</strain>
    </source>
</reference>
<dbReference type="Pfam" id="PF03471">
    <property type="entry name" value="CorC_HlyC"/>
    <property type="match status" value="1"/>
</dbReference>
<keyword evidence="7 9" id="KW-0472">Membrane</keyword>
<evidence type="ECO:0000313" key="14">
    <source>
        <dbReference type="EMBL" id="QDO91254.1"/>
    </source>
</evidence>
<organism evidence="13 15">
    <name type="scientific">Dolosigranulum pigrum</name>
    <dbReference type="NCBI Taxonomy" id="29394"/>
    <lineage>
        <taxon>Bacteria</taxon>
        <taxon>Bacillati</taxon>
        <taxon>Bacillota</taxon>
        <taxon>Bacilli</taxon>
        <taxon>Lactobacillales</taxon>
        <taxon>Carnobacteriaceae</taxon>
        <taxon>Dolosigranulum</taxon>
    </lineage>
</organism>
<sequence length="428" mass="48099">MDSSQISSLILFVIFVLMSAFFAASETAFTSVSEVKLKTEAKNGNKKAEKTLQLKQDYNALLTAILIGNNIANIACSAIATLFFVRLMPDYGAMVSTIVTTILLLFLAEVTPKLVAKLLSKQIAMFGASILSVVIILFKPLIWLATLWQDMINQLVPIEKVNSISEAELLSFVDEARSEGSIEAEEHSLVKAAIEFDDVEVGTILTPRVDVNGVDIDATDEEMEEAFEKSAHSRLIVYEESIDHTVGILHQKDFHRYQRAKAKGKLRVPSIVHLISEVDFVPPVMKVFDLLQMMQRKKRHMAVVVDEHGGMLGIVTMEDTLEELVGEIWDETDIIEDEITIVEENQLYEVKGTYSLHKLCELLGIVPADDWISSTVSGFMIEQLERVPQEGDTFIYDHFTFKATGVKQRRVNKVQVKRVHLTEEEHKL</sequence>
<proteinExistence type="inferred from homology"/>
<dbReference type="PANTHER" id="PTHR22777">
    <property type="entry name" value="HEMOLYSIN-RELATED"/>
    <property type="match status" value="1"/>
</dbReference>
<dbReference type="PROSITE" id="PS51846">
    <property type="entry name" value="CNNM"/>
    <property type="match status" value="1"/>
</dbReference>
<feature type="domain" description="CBS" evidence="11">
    <location>
        <begin position="205"/>
        <end position="266"/>
    </location>
</feature>
<protein>
    <submittedName>
        <fullName evidence="14">HlyC/CorC family transporter</fullName>
    </submittedName>
</protein>
<dbReference type="InterPro" id="IPR044751">
    <property type="entry name" value="Ion_transp-like_CBS"/>
</dbReference>
<evidence type="ECO:0000313" key="15">
    <source>
        <dbReference type="Proteomes" id="UP000190409"/>
    </source>
</evidence>
<keyword evidence="5 9" id="KW-1133">Transmembrane helix</keyword>
<keyword evidence="6 8" id="KW-0129">CBS domain</keyword>
<dbReference type="InterPro" id="IPR016169">
    <property type="entry name" value="FAD-bd_PCMH_sub2"/>
</dbReference>
<evidence type="ECO:0000256" key="6">
    <source>
        <dbReference type="ARBA" id="ARBA00023122"/>
    </source>
</evidence>
<dbReference type="EMBL" id="MUYF01000003">
    <property type="protein sequence ID" value="OOL80709.1"/>
    <property type="molecule type" value="Genomic_DNA"/>
</dbReference>
<dbReference type="Gene3D" id="3.10.580.10">
    <property type="entry name" value="CBS-domain"/>
    <property type="match status" value="1"/>
</dbReference>
<comment type="subcellular location">
    <subcellularLocation>
        <location evidence="1">Membrane</location>
        <topology evidence="1">Multi-pass membrane protein</topology>
    </subcellularLocation>
</comment>
<dbReference type="RefSeq" id="WP_077862245.1">
    <property type="nucleotide sequence ID" value="NZ_CALUAQ010000004.1"/>
</dbReference>
<keyword evidence="3 9" id="KW-0812">Transmembrane</keyword>
<gene>
    <name evidence="13" type="ORF">BWX42_01950</name>
    <name evidence="14" type="ORF">FNV33_03985</name>
</gene>
<dbReference type="Pfam" id="PF01595">
    <property type="entry name" value="CNNM"/>
    <property type="match status" value="1"/>
</dbReference>
<dbReference type="Proteomes" id="UP000315953">
    <property type="component" value="Chromosome"/>
</dbReference>
<feature type="domain" description="CNNM transmembrane" evidence="12">
    <location>
        <begin position="1"/>
        <end position="189"/>
    </location>
</feature>
<accession>A0A1S8KLU3</accession>